<evidence type="ECO:0000259" key="4">
    <source>
        <dbReference type="Pfam" id="PF08240"/>
    </source>
</evidence>
<dbReference type="InterPro" id="IPR011032">
    <property type="entry name" value="GroES-like_sf"/>
</dbReference>
<evidence type="ECO:0000259" key="3">
    <source>
        <dbReference type="Pfam" id="PF01266"/>
    </source>
</evidence>
<organism evidence="5 6">
    <name type="scientific">Amycolatopsis rhizosphaerae</name>
    <dbReference type="NCBI Taxonomy" id="2053003"/>
    <lineage>
        <taxon>Bacteria</taxon>
        <taxon>Bacillati</taxon>
        <taxon>Actinomycetota</taxon>
        <taxon>Actinomycetes</taxon>
        <taxon>Pseudonocardiales</taxon>
        <taxon>Pseudonocardiaceae</taxon>
        <taxon>Amycolatopsis</taxon>
    </lineage>
</organism>
<reference evidence="5 6" key="1">
    <citation type="submission" date="2019-07" db="EMBL/GenBank/DDBJ databases">
        <authorList>
            <person name="Duangmal K."/>
            <person name="Teo W.F.A."/>
        </authorList>
    </citation>
    <scope>NUCLEOTIDE SEQUENCE [LARGE SCALE GENOMIC DNA]</scope>
    <source>
        <strain evidence="5 6">TBRC 6029</strain>
    </source>
</reference>
<evidence type="ECO:0000313" key="6">
    <source>
        <dbReference type="Proteomes" id="UP000320011"/>
    </source>
</evidence>
<protein>
    <submittedName>
        <fullName evidence="5">Uncharacterized protein</fullName>
    </submittedName>
</protein>
<keyword evidence="2" id="KW-0560">Oxidoreductase</keyword>
<comment type="caution">
    <text evidence="5">The sequence shown here is derived from an EMBL/GenBank/DDBJ whole genome shotgun (WGS) entry which is preliminary data.</text>
</comment>
<dbReference type="PANTHER" id="PTHR43401:SF2">
    <property type="entry name" value="L-THREONINE 3-DEHYDROGENASE"/>
    <property type="match status" value="1"/>
</dbReference>
<dbReference type="Pfam" id="PF01266">
    <property type="entry name" value="DAO"/>
    <property type="match status" value="1"/>
</dbReference>
<dbReference type="Pfam" id="PF08240">
    <property type="entry name" value="ADH_N"/>
    <property type="match status" value="1"/>
</dbReference>
<evidence type="ECO:0000256" key="2">
    <source>
        <dbReference type="ARBA" id="ARBA00023002"/>
    </source>
</evidence>
<dbReference type="InterPro" id="IPR036291">
    <property type="entry name" value="NAD(P)-bd_dom_sf"/>
</dbReference>
<dbReference type="PANTHER" id="PTHR43401">
    <property type="entry name" value="L-THREONINE 3-DEHYDROGENASE"/>
    <property type="match status" value="1"/>
</dbReference>
<comment type="cofactor">
    <cofactor evidence="1">
        <name>Zn(2+)</name>
        <dbReference type="ChEBI" id="CHEBI:29105"/>
    </cofactor>
</comment>
<dbReference type="GO" id="GO:0016491">
    <property type="term" value="F:oxidoreductase activity"/>
    <property type="evidence" value="ECO:0007669"/>
    <property type="project" value="UniProtKB-KW"/>
</dbReference>
<evidence type="ECO:0000313" key="5">
    <source>
        <dbReference type="EMBL" id="TVT61886.1"/>
    </source>
</evidence>
<dbReference type="AlphaFoldDB" id="A0A558DLI6"/>
<dbReference type="InterPro" id="IPR013154">
    <property type="entry name" value="ADH-like_N"/>
</dbReference>
<dbReference type="Gene3D" id="3.40.50.720">
    <property type="entry name" value="NAD(P)-binding Rossmann-like Domain"/>
    <property type="match status" value="1"/>
</dbReference>
<feature type="domain" description="Alcohol dehydrogenase-like N-terminal" evidence="4">
    <location>
        <begin position="42"/>
        <end position="143"/>
    </location>
</feature>
<dbReference type="InterPro" id="IPR050129">
    <property type="entry name" value="Zn_alcohol_dh"/>
</dbReference>
<gene>
    <name evidence="5" type="ORF">FNH05_01830</name>
</gene>
<dbReference type="EMBL" id="VJWX01000008">
    <property type="protein sequence ID" value="TVT61886.1"/>
    <property type="molecule type" value="Genomic_DNA"/>
</dbReference>
<dbReference type="Proteomes" id="UP000320011">
    <property type="component" value="Unassembled WGS sequence"/>
</dbReference>
<evidence type="ECO:0000256" key="1">
    <source>
        <dbReference type="ARBA" id="ARBA00001947"/>
    </source>
</evidence>
<sequence>MARPDPGRRGKCACLPRGASMKAWEVRNNVLGLHEVAPAPPGADETLVRVSHIGICGSDRPKLLHPASFALPKLWRPGHEIVGTDPTGRTVAVDPLVSCNVCPNCATGNTHLCGALRRIGWDLPGGCAEQMVVREGNVHPVPDGVDPLHATLTDPAAVAIHGLRCHPVGEPGRLAVIGAGTVGLLTALYAHEQGWDVTVVYRDGRAPHETVTTAVPAAFRSPATLHPERTFALVVDAATGTDPAPLDLALRLVSDGGTVIVQNAYHPGVRLPVPLRDLFRRSIRLIGSFSYCRRQHDDFALALGLLRSHTDQVAYLVSDAGEFSNLPAVLDGGGMHSVRQVLTIRA</sequence>
<accession>A0A558DLI6</accession>
<dbReference type="Gene3D" id="3.90.180.10">
    <property type="entry name" value="Medium-chain alcohol dehydrogenases, catalytic domain"/>
    <property type="match status" value="1"/>
</dbReference>
<keyword evidence="6" id="KW-1185">Reference proteome</keyword>
<dbReference type="OrthoDB" id="9781588at2"/>
<feature type="domain" description="FAD dependent oxidoreductase" evidence="3">
    <location>
        <begin position="174"/>
        <end position="209"/>
    </location>
</feature>
<dbReference type="SUPFAM" id="SSF51735">
    <property type="entry name" value="NAD(P)-binding Rossmann-fold domains"/>
    <property type="match status" value="1"/>
</dbReference>
<name>A0A558DLI6_9PSEU</name>
<dbReference type="SUPFAM" id="SSF50129">
    <property type="entry name" value="GroES-like"/>
    <property type="match status" value="1"/>
</dbReference>
<reference evidence="5 6" key="2">
    <citation type="submission" date="2019-08" db="EMBL/GenBank/DDBJ databases">
        <title>Amycolatopsis acidicola sp. nov., isolated from peat swamp forest soil.</title>
        <authorList>
            <person name="Srisuk N."/>
        </authorList>
    </citation>
    <scope>NUCLEOTIDE SEQUENCE [LARGE SCALE GENOMIC DNA]</scope>
    <source>
        <strain evidence="5 6">TBRC 6029</strain>
    </source>
</reference>
<dbReference type="InterPro" id="IPR006076">
    <property type="entry name" value="FAD-dep_OxRdtase"/>
</dbReference>
<proteinExistence type="predicted"/>